<dbReference type="Proteomes" id="UP000008063">
    <property type="component" value="Unassembled WGS sequence"/>
</dbReference>
<keyword evidence="2" id="KW-1185">Reference proteome</keyword>
<evidence type="ECO:0000313" key="2">
    <source>
        <dbReference type="Proteomes" id="UP000008063"/>
    </source>
</evidence>
<protein>
    <submittedName>
        <fullName evidence="1">Uncharacterized protein</fullName>
    </submittedName>
</protein>
<dbReference type="HOGENOM" id="CLU_1372941_0_0_1"/>
<dbReference type="EMBL" id="GL945483">
    <property type="protein sequence ID" value="EGN96542.1"/>
    <property type="molecule type" value="Genomic_DNA"/>
</dbReference>
<evidence type="ECO:0000313" key="1">
    <source>
        <dbReference type="EMBL" id="EGN96542.1"/>
    </source>
</evidence>
<sequence>MEWWLCSMENNGCFGRDRVYLVLSKLAGESNESMAACMGVIRAGLAESCSSYHNTMGSAPVYSDSGPSGHATNQYAFQVHLDSLVGKAPDHESWSPRTLGYQLEQESAVCRPESSTNISLEWQTPLLASNFESVQSHATKCKCAATASEQTMLKQHGGKHLIRLITLTGKREHAPCCEAFVLKALLLTKTITKRLMPCT</sequence>
<dbReference type="InParanoid" id="F8Q4R5"/>
<proteinExistence type="predicted"/>
<organism evidence="2">
    <name type="scientific">Serpula lacrymans var. lacrymans (strain S7.3)</name>
    <name type="common">Dry rot fungus</name>
    <dbReference type="NCBI Taxonomy" id="936435"/>
    <lineage>
        <taxon>Eukaryota</taxon>
        <taxon>Fungi</taxon>
        <taxon>Dikarya</taxon>
        <taxon>Basidiomycota</taxon>
        <taxon>Agaricomycotina</taxon>
        <taxon>Agaricomycetes</taxon>
        <taxon>Agaricomycetidae</taxon>
        <taxon>Boletales</taxon>
        <taxon>Coniophorineae</taxon>
        <taxon>Serpulaceae</taxon>
        <taxon>Serpula</taxon>
    </lineage>
</organism>
<dbReference type="AlphaFoldDB" id="F8Q4R5"/>
<gene>
    <name evidence="1" type="ORF">SERLA73DRAFT_161679</name>
</gene>
<accession>F8Q4R5</accession>
<name>F8Q4R5_SERL3</name>
<reference evidence="2" key="1">
    <citation type="journal article" date="2011" name="Science">
        <title>The plant cell wall-decomposing machinery underlies the functional diversity of forest fungi.</title>
        <authorList>
            <person name="Eastwood D.C."/>
            <person name="Floudas D."/>
            <person name="Binder M."/>
            <person name="Majcherczyk A."/>
            <person name="Schneider P."/>
            <person name="Aerts A."/>
            <person name="Asiegbu F.O."/>
            <person name="Baker S.E."/>
            <person name="Barry K."/>
            <person name="Bendiksby M."/>
            <person name="Blumentritt M."/>
            <person name="Coutinho P.M."/>
            <person name="Cullen D."/>
            <person name="de Vries R.P."/>
            <person name="Gathman A."/>
            <person name="Goodell B."/>
            <person name="Henrissat B."/>
            <person name="Ihrmark K."/>
            <person name="Kauserud H."/>
            <person name="Kohler A."/>
            <person name="LaButti K."/>
            <person name="Lapidus A."/>
            <person name="Lavin J.L."/>
            <person name="Lee Y.-H."/>
            <person name="Lindquist E."/>
            <person name="Lilly W."/>
            <person name="Lucas S."/>
            <person name="Morin E."/>
            <person name="Murat C."/>
            <person name="Oguiza J.A."/>
            <person name="Park J."/>
            <person name="Pisabarro A.G."/>
            <person name="Riley R."/>
            <person name="Rosling A."/>
            <person name="Salamov A."/>
            <person name="Schmidt O."/>
            <person name="Schmutz J."/>
            <person name="Skrede I."/>
            <person name="Stenlid J."/>
            <person name="Wiebenga A."/>
            <person name="Xie X."/>
            <person name="Kuees U."/>
            <person name="Hibbett D.S."/>
            <person name="Hoffmeister D."/>
            <person name="Hoegberg N."/>
            <person name="Martin F."/>
            <person name="Grigoriev I.V."/>
            <person name="Watkinson S.C."/>
        </authorList>
    </citation>
    <scope>NUCLEOTIDE SEQUENCE [LARGE SCALE GENOMIC DNA]</scope>
    <source>
        <strain evidence="2">strain S7.3</strain>
    </source>
</reference>